<proteinExistence type="predicted"/>
<protein>
    <submittedName>
        <fullName evidence="1">Uncharacterized protein</fullName>
    </submittedName>
</protein>
<name>A0A6J5KP30_9CAUD</name>
<sequence>MTHTDQMRQMIALLESAPTTEGAINNTDFELVKFMDLLNGWRKKLEGLKQATDHDGVWARFLNKKGLPDAASELYEINVRLDEVLVAFNQVEREMNIHGDE</sequence>
<accession>A0A6J5KP30</accession>
<gene>
    <name evidence="1" type="ORF">UFOVP29_175</name>
</gene>
<dbReference type="EMBL" id="LR796167">
    <property type="protein sequence ID" value="CAB4123016.1"/>
    <property type="molecule type" value="Genomic_DNA"/>
</dbReference>
<reference evidence="1" key="1">
    <citation type="submission" date="2020-04" db="EMBL/GenBank/DDBJ databases">
        <authorList>
            <person name="Chiriac C."/>
            <person name="Salcher M."/>
            <person name="Ghai R."/>
            <person name="Kavagutti S V."/>
        </authorList>
    </citation>
    <scope>NUCLEOTIDE SEQUENCE</scope>
</reference>
<organism evidence="1">
    <name type="scientific">uncultured Caudovirales phage</name>
    <dbReference type="NCBI Taxonomy" id="2100421"/>
    <lineage>
        <taxon>Viruses</taxon>
        <taxon>Duplodnaviria</taxon>
        <taxon>Heunggongvirae</taxon>
        <taxon>Uroviricota</taxon>
        <taxon>Caudoviricetes</taxon>
        <taxon>Peduoviridae</taxon>
        <taxon>Maltschvirus</taxon>
        <taxon>Maltschvirus maltsch</taxon>
    </lineage>
</organism>
<evidence type="ECO:0000313" key="1">
    <source>
        <dbReference type="EMBL" id="CAB4123016.1"/>
    </source>
</evidence>